<sequence length="159" mass="16606">MKKFLLLPALLLAACAPGAAPKGPFAAGDVFTLTGTTKNKEAVSQTITLRDSGERDRDGDWDYDADGAAPHSAQFTINGEQDFVAVVDVAEVLGGSSDARVIGCLAVPSGPGWRSAEGFLLKETVAGLEALKERLESQPKGAAFRTLVEGAGDCKITRQ</sequence>
<organism evidence="2 3">
    <name type="scientific">Deinococcus aluminii</name>
    <dbReference type="NCBI Taxonomy" id="1656885"/>
    <lineage>
        <taxon>Bacteria</taxon>
        <taxon>Thermotogati</taxon>
        <taxon>Deinococcota</taxon>
        <taxon>Deinococci</taxon>
        <taxon>Deinococcales</taxon>
        <taxon>Deinococcaceae</taxon>
        <taxon>Deinococcus</taxon>
    </lineage>
</organism>
<gene>
    <name evidence="2" type="ORF">Dalu01_03430</name>
</gene>
<protein>
    <recommendedName>
        <fullName evidence="4">Lipoprotein</fullName>
    </recommendedName>
</protein>
<evidence type="ECO:0008006" key="4">
    <source>
        <dbReference type="Google" id="ProtNLM"/>
    </source>
</evidence>
<dbReference type="PROSITE" id="PS51257">
    <property type="entry name" value="PROKAR_LIPOPROTEIN"/>
    <property type="match status" value="1"/>
</dbReference>
<accession>A0ABP9XI85</accession>
<proteinExistence type="predicted"/>
<dbReference type="Proteomes" id="UP001404956">
    <property type="component" value="Unassembled WGS sequence"/>
</dbReference>
<evidence type="ECO:0000313" key="2">
    <source>
        <dbReference type="EMBL" id="GAA5535012.1"/>
    </source>
</evidence>
<evidence type="ECO:0000313" key="3">
    <source>
        <dbReference type="Proteomes" id="UP001404956"/>
    </source>
</evidence>
<feature type="chain" id="PRO_5046891902" description="Lipoprotein" evidence="1">
    <location>
        <begin position="20"/>
        <end position="159"/>
    </location>
</feature>
<name>A0ABP9XI85_9DEIO</name>
<dbReference type="RefSeq" id="WP_345457535.1">
    <property type="nucleotide sequence ID" value="NZ_BAABRV010000013.1"/>
</dbReference>
<evidence type="ECO:0000256" key="1">
    <source>
        <dbReference type="SAM" id="SignalP"/>
    </source>
</evidence>
<comment type="caution">
    <text evidence="2">The sequence shown here is derived from an EMBL/GenBank/DDBJ whole genome shotgun (WGS) entry which is preliminary data.</text>
</comment>
<dbReference type="EMBL" id="BAABRV010000013">
    <property type="protein sequence ID" value="GAA5535012.1"/>
    <property type="molecule type" value="Genomic_DNA"/>
</dbReference>
<keyword evidence="1" id="KW-0732">Signal</keyword>
<feature type="signal peptide" evidence="1">
    <location>
        <begin position="1"/>
        <end position="19"/>
    </location>
</feature>
<reference evidence="2 3" key="1">
    <citation type="submission" date="2024-02" db="EMBL/GenBank/DDBJ databases">
        <title>Deinococcus aluminii NBRC 112889.</title>
        <authorList>
            <person name="Ichikawa N."/>
            <person name="Katano-Makiyama Y."/>
            <person name="Hidaka K."/>
        </authorList>
    </citation>
    <scope>NUCLEOTIDE SEQUENCE [LARGE SCALE GENOMIC DNA]</scope>
    <source>
        <strain evidence="2 3">NBRC 112889</strain>
    </source>
</reference>
<keyword evidence="3" id="KW-1185">Reference proteome</keyword>